<sequence length="1719" mass="186706">MIGIIKGNILDARGEPVVPGEPVTITGVRSDGGDDISIITDNDGNWSFNLSSEAVGACDITFMYNGLEVGSYEVYFVDDLDLKVLPYSTTLVHADHSALIAFAVTDPDGKGVPNAPVTFYDDSSSPEPTMTINTDRFGIAEFLVSSTEVMGERSFNATIGKTMTKHTVEWTTTSDSLVYSFSEFMHTEEVETGNQGVLSAYALDQTGERVLYQGQYRLFNKTTLSDVGLERLTNRDHRECLSTSVLSDGEYRFCVYADNARKDVSMTWQDLASSEIAKFEEVSGASVYPTNYPSVVKFNGLDYELEPITVRGKIVVTELIDGATKGNDAIVLPDGTVDFFNYSESEVTQTRKIKTADWTSALQQYEFRDGLSIRACEYSNDQIPTGEDGFVVFAVTDTDGKVVPDAAVKYTFTNGDTGYTSAYDGGFLRFDISQDGNENRTYEEVSVYIGTSKAVAGAYWRPTSVPVGVKFEEVVFPTESKDNVAMTITGLLKDQNDTPIKDTKLGIFNVSTLAYEEFGKNGAIGDDGRFEIEYGPLSIGEHELILTANAVTEHHDTTWIDSVPAFDGFQPLPWMTNSTPENTEAMIGVAARKEDESLAAGVPVTFYRSDFNQTVGEELGTVMTNEFGIAEFKVTETEPLTQAFETVYYLAKYKDKQVSLSYTRTNVRPTAVEITDFSINAETQVGKKAVVKCTIVDKLGTPMTSLQGLQVYHLPSFKSLDVSSPDIGYDATGIYAIETAETFGDYKLEVGTHPMVMWHRSSNARVYFDLVVVDEADVVKPASIVLTENAPTVGMVNDSGSFPIMAQAQDADGNPFKPAYGIQVAISRKMDGVDYNGGYAYIGPNGEVYGNVTPAADGDFTFWFEDQDYDGDQGENYGEFNITFRDDLLVEMSKATTEHIAHGEQATLVARAMNQVHQGVENVWVDFTSEELYGNVSGGTSDSRGYAMGKVSEAYTVSLTDPEMITVKASLADTVVSEEGVVVTWDSEVKPVVLTNVVVPDTTLPNKPVSVIGNVEDADGNPLDEVVVTITDKFSGRDYVTPPTVEGEFRIDIILVEEGDHDLIISAGSALVNESIKVELVIPDYDNVEKLPFSTQRSATGGEVFLAFKATNQGAGVLDLPIDLYIQGTPQPVRSSYTDDRGYGALSFSLTEPSSTVLLEAKVGEDLIGYYEVNFTDDPVSSNIAEALNSEPTVNGESMLFDITITDQNGAVVVDPVIGAYDFTNMEPLTITADTNQHGRGLYVIDGMTDTSIDVMIYTENAHRPVIATWSPEEPKVYQTIVLDEYEANPSEGEEVELTGHLLGVDDELIKPNTILVAKLTDTDGGEVLSTLDTDGVFLFPLSYAEYTKKTYTVSVGEVSTEPFDIEWGHLDPPVYTSIEWVGEQPANGEVGTPVTLRARSLDQYGDPIEGVSVRPFINGEPGNAFRSPPGGEWSFDYNATEEGDVVYEFGWDPDIAHISHTVTWALPEPIFTKMELVSAPTEGTTGEDVVITVKTLDQFDRPMAGQSVAWSDGGTNLPANTSDPDGIATFTVNEADAGDVTYTFIGGGEVLNLTHTVTWTAPKPVSTTIEVNGPDTAVINETVPVQVIVRDQFGQPMSNVSVVWNDGGIPFPQSMTDADGQITYQLTRDKEEVVTYSFNAGQGVNAQHVISWVSNILPAEGLAIQPIEIPVALAGQSFTISGETTDRVIPPAESITIDEMDVPVGTTTGTVTITGDAS</sequence>
<evidence type="ECO:0000313" key="3">
    <source>
        <dbReference type="EMBL" id="AGB07163.1"/>
    </source>
</evidence>
<dbReference type="InterPro" id="IPR003344">
    <property type="entry name" value="Big_1_dom"/>
</dbReference>
<dbReference type="KEGG" id="vg:40102925"/>
<dbReference type="GeneID" id="40102925"/>
<evidence type="ECO:0000259" key="2">
    <source>
        <dbReference type="Pfam" id="PF02369"/>
    </source>
</evidence>
<dbReference type="Pfam" id="PF02369">
    <property type="entry name" value="Big_1"/>
    <property type="match status" value="1"/>
</dbReference>
<organism evidence="3 4">
    <name type="scientific">Vibrio phage VP4B</name>
    <dbReference type="NCBI Taxonomy" id="1262540"/>
    <lineage>
        <taxon>Viruses</taxon>
        <taxon>Duplodnaviria</taxon>
        <taxon>Heunggongvirae</taxon>
        <taxon>Uroviricota</taxon>
        <taxon>Caudoviricetes</taxon>
        <taxon>Chimalliviridae</taxon>
        <taxon>Gorgonvirinae</taxon>
        <taxon>Tidunavirus</taxon>
        <taxon>Tidunavirus VP4B</taxon>
    </lineage>
</organism>
<comment type="similarity">
    <text evidence="1">Belongs to the intimin/invasin family.</text>
</comment>
<dbReference type="EMBL" id="KC131130">
    <property type="protein sequence ID" value="AGB07163.1"/>
    <property type="molecule type" value="Genomic_DNA"/>
</dbReference>
<proteinExistence type="inferred from homology"/>
<reference evidence="3 4" key="1">
    <citation type="submission" date="2012-11" db="EMBL/GenBank/DDBJ databases">
        <title>Complete genome sequence of a novel phiKZ-like Vibrio phage.</title>
        <authorList>
            <person name="Luo Z."/>
            <person name="Yu Y."/>
        </authorList>
    </citation>
    <scope>NUCLEOTIDE SEQUENCE [LARGE SCALE GENOMIC DNA]</scope>
</reference>
<evidence type="ECO:0000313" key="4">
    <source>
        <dbReference type="Proteomes" id="UP000272155"/>
    </source>
</evidence>
<dbReference type="InterPro" id="IPR013783">
    <property type="entry name" value="Ig-like_fold"/>
</dbReference>
<dbReference type="InterPro" id="IPR008964">
    <property type="entry name" value="Invasin/intimin_cell_adhesion"/>
</dbReference>
<evidence type="ECO:0000256" key="1">
    <source>
        <dbReference type="ARBA" id="ARBA00010116"/>
    </source>
</evidence>
<dbReference type="Proteomes" id="UP000272155">
    <property type="component" value="Segment"/>
</dbReference>
<accession>V9M0J6</accession>
<dbReference type="SUPFAM" id="SSF49373">
    <property type="entry name" value="Invasin/intimin cell-adhesion fragments"/>
    <property type="match status" value="2"/>
</dbReference>
<name>V9M0J6_9CAUD</name>
<dbReference type="RefSeq" id="YP_009626025.1">
    <property type="nucleotide sequence ID" value="NC_042136.1"/>
</dbReference>
<protein>
    <recommendedName>
        <fullName evidence="2">Big-1 domain-containing protein</fullName>
    </recommendedName>
</protein>
<feature type="domain" description="Big-1" evidence="2">
    <location>
        <begin position="1581"/>
        <end position="1648"/>
    </location>
</feature>
<keyword evidence="4" id="KW-1185">Reference proteome</keyword>
<dbReference type="Gene3D" id="2.60.40.10">
    <property type="entry name" value="Immunoglobulins"/>
    <property type="match status" value="3"/>
</dbReference>